<evidence type="ECO:0000313" key="1">
    <source>
        <dbReference type="EMBL" id="KAJ2898054.1"/>
    </source>
</evidence>
<keyword evidence="2" id="KW-1185">Reference proteome</keyword>
<accession>A0ACC1M649</accession>
<proteinExistence type="predicted"/>
<dbReference type="EMBL" id="JANBVB010000080">
    <property type="protein sequence ID" value="KAJ2898054.1"/>
    <property type="molecule type" value="Genomic_DNA"/>
</dbReference>
<sequence length="435" mass="48439">MAPFNALPFPASSAALPPAIEHALRELNGPLRDRHNALYELAKPLERSQYPACPSCGSTFNLFRRKNNCVNCGQVVCSDCLDSKWYLPKYGLRTPVACCTMCDRNLHTSIKSKQELESCSVRELRAYLQLYGLYKPNTMIEKGDLVAAIYNNSPVPQSNEKVYRDSLPRPSGSASSSRQQQQQQHTRSRSNASDRATNWDRMFSDIGSEIGRGMENLGQHLGEIFEPSMPSSNGVQVPGHDSRTYSHAYSRAQRPQPSRSQPQFQPPRPQSAQNLGSRQTTTSQPAPPPVPVAAKSTDVPNLKELVRNNTVIGGLSIKTLKALLAKYHVDYSNIVEKQELVQRVERLVINTKLEMENEEAANAPGDSQSANVGSTHDADDNLCRICWDATTNSVFLNCGHMCTCLECGEKIVQSDRRECPICREYISRIVHVFRA</sequence>
<dbReference type="Proteomes" id="UP001139981">
    <property type="component" value="Unassembled WGS sequence"/>
</dbReference>
<gene>
    <name evidence="1" type="ORF">IWW38_001520</name>
</gene>
<reference evidence="1" key="1">
    <citation type="submission" date="2022-07" db="EMBL/GenBank/DDBJ databases">
        <title>Phylogenomic reconstructions and comparative analyses of Kickxellomycotina fungi.</title>
        <authorList>
            <person name="Reynolds N.K."/>
            <person name="Stajich J.E."/>
            <person name="Barry K."/>
            <person name="Grigoriev I.V."/>
            <person name="Crous P."/>
            <person name="Smith M.E."/>
        </authorList>
    </citation>
    <scope>NUCLEOTIDE SEQUENCE</scope>
    <source>
        <strain evidence="1">CBS 190363</strain>
    </source>
</reference>
<protein>
    <submittedName>
        <fullName evidence="1">Uncharacterized protein</fullName>
    </submittedName>
</protein>
<organism evidence="1 2">
    <name type="scientific">Coemansia aciculifera</name>
    <dbReference type="NCBI Taxonomy" id="417176"/>
    <lineage>
        <taxon>Eukaryota</taxon>
        <taxon>Fungi</taxon>
        <taxon>Fungi incertae sedis</taxon>
        <taxon>Zoopagomycota</taxon>
        <taxon>Kickxellomycotina</taxon>
        <taxon>Kickxellomycetes</taxon>
        <taxon>Kickxellales</taxon>
        <taxon>Kickxellaceae</taxon>
        <taxon>Coemansia</taxon>
    </lineage>
</organism>
<comment type="caution">
    <text evidence="1">The sequence shown here is derived from an EMBL/GenBank/DDBJ whole genome shotgun (WGS) entry which is preliminary data.</text>
</comment>
<evidence type="ECO:0000313" key="2">
    <source>
        <dbReference type="Proteomes" id="UP001139981"/>
    </source>
</evidence>
<name>A0ACC1M649_9FUNG</name>